<feature type="compositionally biased region" description="Low complexity" evidence="1">
    <location>
        <begin position="386"/>
        <end position="404"/>
    </location>
</feature>
<evidence type="ECO:0000313" key="2">
    <source>
        <dbReference type="EMBL" id="KAK5623178.1"/>
    </source>
</evidence>
<reference evidence="2 3" key="1">
    <citation type="submission" date="2021-06" db="EMBL/GenBank/DDBJ databases">
        <authorList>
            <person name="Palmer J.M."/>
        </authorList>
    </citation>
    <scope>NUCLEOTIDE SEQUENCE [LARGE SCALE GENOMIC DNA]</scope>
    <source>
        <strain evidence="2 3">MEX-2019</strain>
        <tissue evidence="2">Muscle</tissue>
    </source>
</reference>
<comment type="caution">
    <text evidence="2">The sequence shown here is derived from an EMBL/GenBank/DDBJ whole genome shotgun (WGS) entry which is preliminary data.</text>
</comment>
<evidence type="ECO:0000256" key="1">
    <source>
        <dbReference type="SAM" id="MobiDB-lite"/>
    </source>
</evidence>
<dbReference type="AlphaFoldDB" id="A0AAV9SPZ5"/>
<feature type="region of interest" description="Disordered" evidence="1">
    <location>
        <begin position="377"/>
        <end position="442"/>
    </location>
</feature>
<proteinExistence type="predicted"/>
<name>A0AAV9SPZ5_9TELE</name>
<organism evidence="2 3">
    <name type="scientific">Crenichthys baileyi</name>
    <name type="common">White River springfish</name>
    <dbReference type="NCBI Taxonomy" id="28760"/>
    <lineage>
        <taxon>Eukaryota</taxon>
        <taxon>Metazoa</taxon>
        <taxon>Chordata</taxon>
        <taxon>Craniata</taxon>
        <taxon>Vertebrata</taxon>
        <taxon>Euteleostomi</taxon>
        <taxon>Actinopterygii</taxon>
        <taxon>Neopterygii</taxon>
        <taxon>Teleostei</taxon>
        <taxon>Neoteleostei</taxon>
        <taxon>Acanthomorphata</taxon>
        <taxon>Ovalentaria</taxon>
        <taxon>Atherinomorphae</taxon>
        <taxon>Cyprinodontiformes</taxon>
        <taxon>Goodeidae</taxon>
        <taxon>Crenichthys</taxon>
    </lineage>
</organism>
<feature type="compositionally biased region" description="Basic and acidic residues" evidence="1">
    <location>
        <begin position="407"/>
        <end position="417"/>
    </location>
</feature>
<evidence type="ECO:0000313" key="3">
    <source>
        <dbReference type="Proteomes" id="UP001311232"/>
    </source>
</evidence>
<gene>
    <name evidence="2" type="ORF">CRENBAI_018197</name>
</gene>
<protein>
    <submittedName>
        <fullName evidence="2">Uncharacterized protein</fullName>
    </submittedName>
</protein>
<feature type="region of interest" description="Disordered" evidence="1">
    <location>
        <begin position="154"/>
        <end position="187"/>
    </location>
</feature>
<feature type="region of interest" description="Disordered" evidence="1">
    <location>
        <begin position="25"/>
        <end position="87"/>
    </location>
</feature>
<dbReference type="Proteomes" id="UP001311232">
    <property type="component" value="Unassembled WGS sequence"/>
</dbReference>
<sequence>MEEGMRHLLADLEVLPSPLLLEQMEREPVQHRSPSAPLVAHPDPAAKPMSSSRHKKRRLGAPSRCSAGEEVGPMPADMKAAPLPKPSSHSPVQDFVVTPDELEECLSFFAHQIKSFRRASLLYPSPELIEKIRQMEEDYRTAVRQFYCRPPPSFPGLQSAAAEQPTPRLQSAAAEKPTPRLQGAAAAAQPLPGLQSAAAAGQLMPCLQNKAAALPTSCLQMPAIVQPKSPSTSSTQRRGRRIRDASTQVIGGPGDASAQVIGGPGDASAQVIGGPGDASAQVIGGPADASAPAQATEGSRRRLSSHATEGLGDTSAPAHTTEGLGDASASAPGLKVFQGFTERLVLVLISETQDEGFEEEPPPDPVSEGFKERLVLVLASEGPPDAASASQGPVSSVPVSEGSPDTVKVKPDSKPPEFHQVPGRSSTLLGRPPDRGSSNLLG</sequence>
<accession>A0AAV9SPZ5</accession>
<feature type="region of interest" description="Disordered" evidence="1">
    <location>
        <begin position="224"/>
        <end position="329"/>
    </location>
</feature>
<dbReference type="EMBL" id="JAHHUM010000044">
    <property type="protein sequence ID" value="KAK5623178.1"/>
    <property type="molecule type" value="Genomic_DNA"/>
</dbReference>
<keyword evidence="3" id="KW-1185">Reference proteome</keyword>